<reference evidence="1 2" key="1">
    <citation type="journal article" date="2023" name="Hortic Res">
        <title>Pangenome of water caltrop reveals structural variations and asymmetric subgenome divergence after allopolyploidization.</title>
        <authorList>
            <person name="Zhang X."/>
            <person name="Chen Y."/>
            <person name="Wang L."/>
            <person name="Yuan Y."/>
            <person name="Fang M."/>
            <person name="Shi L."/>
            <person name="Lu R."/>
            <person name="Comes H.P."/>
            <person name="Ma Y."/>
            <person name="Chen Y."/>
            <person name="Huang G."/>
            <person name="Zhou Y."/>
            <person name="Zheng Z."/>
            <person name="Qiu Y."/>
        </authorList>
    </citation>
    <scope>NUCLEOTIDE SEQUENCE [LARGE SCALE GENOMIC DNA]</scope>
    <source>
        <strain evidence="1">F231</strain>
    </source>
</reference>
<comment type="caution">
    <text evidence="1">The sequence shown here is derived from an EMBL/GenBank/DDBJ whole genome shotgun (WGS) entry which is preliminary data.</text>
</comment>
<dbReference type="Proteomes" id="UP001346149">
    <property type="component" value="Unassembled WGS sequence"/>
</dbReference>
<gene>
    <name evidence="1" type="ORF">SAY86_032097</name>
</gene>
<name>A0AAN7LV85_TRANT</name>
<accession>A0AAN7LV85</accession>
<evidence type="ECO:0000313" key="2">
    <source>
        <dbReference type="Proteomes" id="UP001346149"/>
    </source>
</evidence>
<dbReference type="AlphaFoldDB" id="A0AAN7LV85"/>
<sequence length="141" mass="16639">MDGDLGYSRSWSKRDFQLHQGKRLLVKMTFRRLIRLSCLVRLLSRWRRALLRWGICFENGSSWAPRRCKRDSRFMINGSSRMPVVVERSYIMSNSFHSEAIEECLEFIRRNSVSLQDLESQPLDLEEDGRNLIQQDIALGD</sequence>
<organism evidence="1 2">
    <name type="scientific">Trapa natans</name>
    <name type="common">Water chestnut</name>
    <dbReference type="NCBI Taxonomy" id="22666"/>
    <lineage>
        <taxon>Eukaryota</taxon>
        <taxon>Viridiplantae</taxon>
        <taxon>Streptophyta</taxon>
        <taxon>Embryophyta</taxon>
        <taxon>Tracheophyta</taxon>
        <taxon>Spermatophyta</taxon>
        <taxon>Magnoliopsida</taxon>
        <taxon>eudicotyledons</taxon>
        <taxon>Gunneridae</taxon>
        <taxon>Pentapetalae</taxon>
        <taxon>rosids</taxon>
        <taxon>malvids</taxon>
        <taxon>Myrtales</taxon>
        <taxon>Lythraceae</taxon>
        <taxon>Trapa</taxon>
    </lineage>
</organism>
<dbReference type="EMBL" id="JAXQNO010000009">
    <property type="protein sequence ID" value="KAK4791684.1"/>
    <property type="molecule type" value="Genomic_DNA"/>
</dbReference>
<proteinExistence type="predicted"/>
<dbReference type="PANTHER" id="PTHR34996">
    <property type="entry name" value="OS06G0327400 PROTEIN"/>
    <property type="match status" value="1"/>
</dbReference>
<dbReference type="PANTHER" id="PTHR34996:SF3">
    <property type="entry name" value="OS06G0327400 PROTEIN"/>
    <property type="match status" value="1"/>
</dbReference>
<protein>
    <submittedName>
        <fullName evidence="1">Uncharacterized protein</fullName>
    </submittedName>
</protein>
<evidence type="ECO:0000313" key="1">
    <source>
        <dbReference type="EMBL" id="KAK4791684.1"/>
    </source>
</evidence>
<keyword evidence="2" id="KW-1185">Reference proteome</keyword>